<feature type="compositionally biased region" description="Basic residues" evidence="1">
    <location>
        <begin position="108"/>
        <end position="120"/>
    </location>
</feature>
<reference evidence="2" key="1">
    <citation type="submission" date="2022-08" db="EMBL/GenBank/DDBJ databases">
        <title>A Global Phylogenomic Analysis of the Shiitake Genus Lentinula.</title>
        <authorList>
            <consortium name="DOE Joint Genome Institute"/>
            <person name="Sierra-Patev S."/>
            <person name="Min B."/>
            <person name="Naranjo-Ortiz M."/>
            <person name="Looney B."/>
            <person name="Konkel Z."/>
            <person name="Slot J.C."/>
            <person name="Sakamoto Y."/>
            <person name="Steenwyk J.L."/>
            <person name="Rokas A."/>
            <person name="Carro J."/>
            <person name="Camarero S."/>
            <person name="Ferreira P."/>
            <person name="Molpeceres G."/>
            <person name="Ruiz-Duenas F.J."/>
            <person name="Serrano A."/>
            <person name="Henrissat B."/>
            <person name="Drula E."/>
            <person name="Hughes K.W."/>
            <person name="Mata J.L."/>
            <person name="Ishikawa N.K."/>
            <person name="Vargas-Isla R."/>
            <person name="Ushijima S."/>
            <person name="Smith C.A."/>
            <person name="Ahrendt S."/>
            <person name="Andreopoulos W."/>
            <person name="He G."/>
            <person name="Labutti K."/>
            <person name="Lipzen A."/>
            <person name="Ng V."/>
            <person name="Riley R."/>
            <person name="Sandor L."/>
            <person name="Barry K."/>
            <person name="Martinez A.T."/>
            <person name="Xiao Y."/>
            <person name="Gibbons J.G."/>
            <person name="Terashima K."/>
            <person name="Grigoriev I.V."/>
            <person name="Hibbett D.S."/>
        </authorList>
    </citation>
    <scope>NUCLEOTIDE SEQUENCE</scope>
    <source>
        <strain evidence="2">RHP3577 ss4</strain>
    </source>
</reference>
<comment type="caution">
    <text evidence="2">The sequence shown here is derived from an EMBL/GenBank/DDBJ whole genome shotgun (WGS) entry which is preliminary data.</text>
</comment>
<feature type="compositionally biased region" description="Low complexity" evidence="1">
    <location>
        <begin position="121"/>
        <end position="163"/>
    </location>
</feature>
<feature type="compositionally biased region" description="Acidic residues" evidence="1">
    <location>
        <begin position="93"/>
        <end position="104"/>
    </location>
</feature>
<feature type="compositionally biased region" description="Basic and acidic residues" evidence="1">
    <location>
        <begin position="49"/>
        <end position="61"/>
    </location>
</feature>
<evidence type="ECO:0000256" key="1">
    <source>
        <dbReference type="SAM" id="MobiDB-lite"/>
    </source>
</evidence>
<keyword evidence="3" id="KW-1185">Reference proteome</keyword>
<feature type="compositionally biased region" description="Basic and acidic residues" evidence="1">
    <location>
        <begin position="80"/>
        <end position="89"/>
    </location>
</feature>
<evidence type="ECO:0000313" key="3">
    <source>
        <dbReference type="Proteomes" id="UP001150217"/>
    </source>
</evidence>
<sequence>MPPNSHPFHMKSSRHSIELANADISRLMDPSYHPSNNNGVSSTEPARVYIDRRGQMHDPDFHYFPVYEGAGKNNNKRGRRISDPWDRSKIQYGDEDLEEDDDDEQRPRQYHRRQSTRRPRSSQSHTYPISSSDSYTSSIPSSSSTSSSPSSITSPLPYSSYSSVFEDKPRHHHHHSILPKKFRRHSSDSSSPPSPLSLDALEFDDVSDVEDVEEDHESPAEEQDLSSHQQTALSYSQAMKKQWLAVSLSLRFRLFRARRRASSSYCSKRS</sequence>
<feature type="compositionally biased region" description="Basic residues" evidence="1">
    <location>
        <begin position="170"/>
        <end position="184"/>
    </location>
</feature>
<gene>
    <name evidence="2" type="ORF">C8R41DRAFT_858154</name>
</gene>
<evidence type="ECO:0000313" key="2">
    <source>
        <dbReference type="EMBL" id="KAJ4465610.1"/>
    </source>
</evidence>
<dbReference type="EMBL" id="JANVFT010000124">
    <property type="protein sequence ID" value="KAJ4465610.1"/>
    <property type="molecule type" value="Genomic_DNA"/>
</dbReference>
<accession>A0ABQ8UY67</accession>
<feature type="region of interest" description="Disordered" evidence="1">
    <location>
        <begin position="27"/>
        <end position="233"/>
    </location>
</feature>
<proteinExistence type="predicted"/>
<feature type="compositionally biased region" description="Low complexity" evidence="1">
    <location>
        <begin position="188"/>
        <end position="199"/>
    </location>
</feature>
<organism evidence="2 3">
    <name type="scientific">Lentinula lateritia</name>
    <dbReference type="NCBI Taxonomy" id="40482"/>
    <lineage>
        <taxon>Eukaryota</taxon>
        <taxon>Fungi</taxon>
        <taxon>Dikarya</taxon>
        <taxon>Basidiomycota</taxon>
        <taxon>Agaricomycotina</taxon>
        <taxon>Agaricomycetes</taxon>
        <taxon>Agaricomycetidae</taxon>
        <taxon>Agaricales</taxon>
        <taxon>Marasmiineae</taxon>
        <taxon>Omphalotaceae</taxon>
        <taxon>Lentinula</taxon>
    </lineage>
</organism>
<dbReference type="Proteomes" id="UP001150217">
    <property type="component" value="Unassembled WGS sequence"/>
</dbReference>
<feature type="compositionally biased region" description="Polar residues" evidence="1">
    <location>
        <begin position="33"/>
        <end position="44"/>
    </location>
</feature>
<feature type="compositionally biased region" description="Acidic residues" evidence="1">
    <location>
        <begin position="201"/>
        <end position="224"/>
    </location>
</feature>
<name>A0ABQ8UY67_9AGAR</name>
<protein>
    <submittedName>
        <fullName evidence="2">Uncharacterized protein</fullName>
    </submittedName>
</protein>